<dbReference type="PANTHER" id="PTHR24027:SF422">
    <property type="entry name" value="CADHERIN DOMAIN-CONTAINING PROTEIN"/>
    <property type="match status" value="1"/>
</dbReference>
<dbReference type="GO" id="GO:0005509">
    <property type="term" value="F:calcium ion binding"/>
    <property type="evidence" value="ECO:0007669"/>
    <property type="project" value="UniProtKB-UniRule"/>
</dbReference>
<protein>
    <recommendedName>
        <fullName evidence="10">Cadherin domain-containing protein</fullName>
    </recommendedName>
</protein>
<sequence>MQSCVFKLPDGTELQEDDTEFGFNLDKIEDTSPVNKSVLKLSVENVKSIQSKSTSSASQLFFLEANLTSELFELTLTDDFLNYEEYETKDVISLTITFECTTGKSRIIEFLLPIIDTNNNDPKFINAPYTYELSMPFPKGLSLDLLGKISARDIDLTNSKIIFSLDKNDDKSNGFKAEWSSTDSVDKKLHYANLLTTFVINISENLTFNIFATDTGNPPRTTHTTVTITIDKLNSIIKFGSPIYTGNYSTLDLENNHEEELKFNEGDITLSSGIDENIKFTFEVNPAKYQDNFQLKSSNDYSKVQVILKKKLQYIIEESILILTINARKPGTEASTIVITKLSDDSMINLDNSCDNFDGSFIIIILIVLLVIVSIVLVVSIIRNMRYQKDPVVEKTNNANELKPEMTEVARPSSSSNNSQPRRSVTFVDEIKEINIARL</sequence>
<dbReference type="AlphaFoldDB" id="A0A834XR54"/>
<evidence type="ECO:0000256" key="8">
    <source>
        <dbReference type="PROSITE-ProRule" id="PRU00043"/>
    </source>
</evidence>
<dbReference type="SUPFAM" id="SSF49313">
    <property type="entry name" value="Cadherin-like"/>
    <property type="match status" value="1"/>
</dbReference>
<comment type="subcellular location">
    <subcellularLocation>
        <location evidence="1">Membrane</location>
        <topology evidence="1">Single-pass membrane protein</topology>
    </subcellularLocation>
</comment>
<dbReference type="Proteomes" id="UP000639338">
    <property type="component" value="Unassembled WGS sequence"/>
</dbReference>
<dbReference type="GO" id="GO:0000902">
    <property type="term" value="P:cell morphogenesis"/>
    <property type="evidence" value="ECO:0007669"/>
    <property type="project" value="TreeGrafter"/>
</dbReference>
<evidence type="ECO:0000256" key="6">
    <source>
        <dbReference type="ARBA" id="ARBA00022989"/>
    </source>
</evidence>
<evidence type="ECO:0000259" key="10">
    <source>
        <dbReference type="PROSITE" id="PS50268"/>
    </source>
</evidence>
<keyword evidence="12" id="KW-1185">Reference proteome</keyword>
<evidence type="ECO:0000256" key="1">
    <source>
        <dbReference type="ARBA" id="ARBA00004167"/>
    </source>
</evidence>
<comment type="caution">
    <text evidence="11">The sequence shown here is derived from an EMBL/GenBank/DDBJ whole genome shotgun (WGS) entry which is preliminary data.</text>
</comment>
<dbReference type="InterPro" id="IPR015919">
    <property type="entry name" value="Cadherin-like_sf"/>
</dbReference>
<evidence type="ECO:0000256" key="7">
    <source>
        <dbReference type="ARBA" id="ARBA00023136"/>
    </source>
</evidence>
<dbReference type="GO" id="GO:0045296">
    <property type="term" value="F:cadherin binding"/>
    <property type="evidence" value="ECO:0007669"/>
    <property type="project" value="TreeGrafter"/>
</dbReference>
<reference evidence="11 12" key="1">
    <citation type="submission" date="2020-08" db="EMBL/GenBank/DDBJ databases">
        <title>Aphidius gifuensis genome sequencing and assembly.</title>
        <authorList>
            <person name="Du Z."/>
        </authorList>
    </citation>
    <scope>NUCLEOTIDE SEQUENCE [LARGE SCALE GENOMIC DNA]</scope>
    <source>
        <strain evidence="11">YNYX2018</strain>
        <tissue evidence="11">Adults</tissue>
    </source>
</reference>
<keyword evidence="5 8" id="KW-0106">Calcium</keyword>
<feature type="transmembrane region" description="Helical" evidence="9">
    <location>
        <begin position="361"/>
        <end position="382"/>
    </location>
</feature>
<dbReference type="GO" id="GO:0005912">
    <property type="term" value="C:adherens junction"/>
    <property type="evidence" value="ECO:0007669"/>
    <property type="project" value="TreeGrafter"/>
</dbReference>
<organism evidence="11 12">
    <name type="scientific">Aphidius gifuensis</name>
    <name type="common">Parasitoid wasp</name>
    <dbReference type="NCBI Taxonomy" id="684658"/>
    <lineage>
        <taxon>Eukaryota</taxon>
        <taxon>Metazoa</taxon>
        <taxon>Ecdysozoa</taxon>
        <taxon>Arthropoda</taxon>
        <taxon>Hexapoda</taxon>
        <taxon>Insecta</taxon>
        <taxon>Pterygota</taxon>
        <taxon>Neoptera</taxon>
        <taxon>Endopterygota</taxon>
        <taxon>Hymenoptera</taxon>
        <taxon>Apocrita</taxon>
        <taxon>Ichneumonoidea</taxon>
        <taxon>Braconidae</taxon>
        <taxon>Aphidiinae</taxon>
        <taxon>Aphidius</taxon>
    </lineage>
</organism>
<evidence type="ECO:0000256" key="5">
    <source>
        <dbReference type="ARBA" id="ARBA00022837"/>
    </source>
</evidence>
<dbReference type="GO" id="GO:0008013">
    <property type="term" value="F:beta-catenin binding"/>
    <property type="evidence" value="ECO:0007669"/>
    <property type="project" value="TreeGrafter"/>
</dbReference>
<gene>
    <name evidence="11" type="ORF">HCN44_010719</name>
</gene>
<dbReference type="Gene3D" id="2.60.40.60">
    <property type="entry name" value="Cadherins"/>
    <property type="match status" value="1"/>
</dbReference>
<keyword evidence="2 9" id="KW-0812">Transmembrane</keyword>
<dbReference type="PANTHER" id="PTHR24027">
    <property type="entry name" value="CADHERIN-23"/>
    <property type="match status" value="1"/>
</dbReference>
<feature type="domain" description="Cadherin" evidence="10">
    <location>
        <begin position="125"/>
        <end position="244"/>
    </location>
</feature>
<dbReference type="GO" id="GO:0044331">
    <property type="term" value="P:cell-cell adhesion mediated by cadherin"/>
    <property type="evidence" value="ECO:0007669"/>
    <property type="project" value="TreeGrafter"/>
</dbReference>
<evidence type="ECO:0000256" key="9">
    <source>
        <dbReference type="SAM" id="Phobius"/>
    </source>
</evidence>
<accession>A0A834XR54</accession>
<dbReference type="GO" id="GO:0016339">
    <property type="term" value="P:calcium-dependent cell-cell adhesion via plasma membrane cell adhesion molecules"/>
    <property type="evidence" value="ECO:0007669"/>
    <property type="project" value="TreeGrafter"/>
</dbReference>
<dbReference type="EMBL" id="JACMRX010000004">
    <property type="protein sequence ID" value="KAF7991918.1"/>
    <property type="molecule type" value="Genomic_DNA"/>
</dbReference>
<dbReference type="GO" id="GO:0034332">
    <property type="term" value="P:adherens junction organization"/>
    <property type="evidence" value="ECO:0007669"/>
    <property type="project" value="TreeGrafter"/>
</dbReference>
<evidence type="ECO:0000256" key="3">
    <source>
        <dbReference type="ARBA" id="ARBA00022729"/>
    </source>
</evidence>
<keyword evidence="3" id="KW-0732">Signal</keyword>
<keyword evidence="4" id="KW-0677">Repeat</keyword>
<dbReference type="PROSITE" id="PS50268">
    <property type="entry name" value="CADHERIN_2"/>
    <property type="match status" value="1"/>
</dbReference>
<proteinExistence type="predicted"/>
<dbReference type="GO" id="GO:0016477">
    <property type="term" value="P:cell migration"/>
    <property type="evidence" value="ECO:0007669"/>
    <property type="project" value="TreeGrafter"/>
</dbReference>
<evidence type="ECO:0000313" key="11">
    <source>
        <dbReference type="EMBL" id="KAF7991918.1"/>
    </source>
</evidence>
<dbReference type="InterPro" id="IPR039808">
    <property type="entry name" value="Cadherin"/>
</dbReference>
<keyword evidence="7 9" id="KW-0472">Membrane</keyword>
<dbReference type="OrthoDB" id="6606209at2759"/>
<evidence type="ECO:0000313" key="12">
    <source>
        <dbReference type="Proteomes" id="UP000639338"/>
    </source>
</evidence>
<dbReference type="InterPro" id="IPR002126">
    <property type="entry name" value="Cadherin-like_dom"/>
</dbReference>
<dbReference type="GO" id="GO:0016342">
    <property type="term" value="C:catenin complex"/>
    <property type="evidence" value="ECO:0007669"/>
    <property type="project" value="TreeGrafter"/>
</dbReference>
<keyword evidence="6 9" id="KW-1133">Transmembrane helix</keyword>
<name>A0A834XR54_APHGI</name>
<evidence type="ECO:0000256" key="4">
    <source>
        <dbReference type="ARBA" id="ARBA00022737"/>
    </source>
</evidence>
<evidence type="ECO:0000256" key="2">
    <source>
        <dbReference type="ARBA" id="ARBA00022692"/>
    </source>
</evidence>
<dbReference type="GO" id="GO:0007043">
    <property type="term" value="P:cell-cell junction assembly"/>
    <property type="evidence" value="ECO:0007669"/>
    <property type="project" value="TreeGrafter"/>
</dbReference>
<dbReference type="GO" id="GO:0007156">
    <property type="term" value="P:homophilic cell adhesion via plasma membrane adhesion molecules"/>
    <property type="evidence" value="ECO:0007669"/>
    <property type="project" value="InterPro"/>
</dbReference>